<feature type="compositionally biased region" description="Polar residues" evidence="1">
    <location>
        <begin position="138"/>
        <end position="149"/>
    </location>
</feature>
<evidence type="ECO:0000313" key="3">
    <source>
        <dbReference type="Proteomes" id="UP000030671"/>
    </source>
</evidence>
<dbReference type="EMBL" id="KI925462">
    <property type="protein sequence ID" value="ETW78413.1"/>
    <property type="molecule type" value="Genomic_DNA"/>
</dbReference>
<organism evidence="2 3">
    <name type="scientific">Heterobasidion irregulare (strain TC 32-1)</name>
    <dbReference type="NCBI Taxonomy" id="747525"/>
    <lineage>
        <taxon>Eukaryota</taxon>
        <taxon>Fungi</taxon>
        <taxon>Dikarya</taxon>
        <taxon>Basidiomycota</taxon>
        <taxon>Agaricomycotina</taxon>
        <taxon>Agaricomycetes</taxon>
        <taxon>Russulales</taxon>
        <taxon>Bondarzewiaceae</taxon>
        <taxon>Heterobasidion</taxon>
        <taxon>Heterobasidion annosum species complex</taxon>
    </lineage>
</organism>
<dbReference type="RefSeq" id="XP_009550384.1">
    <property type="nucleotide sequence ID" value="XM_009552089.1"/>
</dbReference>
<reference evidence="2 3" key="1">
    <citation type="journal article" date="2012" name="New Phytol.">
        <title>Insight into trade-off between wood decay and parasitism from the genome of a fungal forest pathogen.</title>
        <authorList>
            <person name="Olson A."/>
            <person name="Aerts A."/>
            <person name="Asiegbu F."/>
            <person name="Belbahri L."/>
            <person name="Bouzid O."/>
            <person name="Broberg A."/>
            <person name="Canback B."/>
            <person name="Coutinho P.M."/>
            <person name="Cullen D."/>
            <person name="Dalman K."/>
            <person name="Deflorio G."/>
            <person name="van Diepen L.T."/>
            <person name="Dunand C."/>
            <person name="Duplessis S."/>
            <person name="Durling M."/>
            <person name="Gonthier P."/>
            <person name="Grimwood J."/>
            <person name="Fossdal C.G."/>
            <person name="Hansson D."/>
            <person name="Henrissat B."/>
            <person name="Hietala A."/>
            <person name="Himmelstrand K."/>
            <person name="Hoffmeister D."/>
            <person name="Hogberg N."/>
            <person name="James T.Y."/>
            <person name="Karlsson M."/>
            <person name="Kohler A."/>
            <person name="Kues U."/>
            <person name="Lee Y.H."/>
            <person name="Lin Y.C."/>
            <person name="Lind M."/>
            <person name="Lindquist E."/>
            <person name="Lombard V."/>
            <person name="Lucas S."/>
            <person name="Lunden K."/>
            <person name="Morin E."/>
            <person name="Murat C."/>
            <person name="Park J."/>
            <person name="Raffaello T."/>
            <person name="Rouze P."/>
            <person name="Salamov A."/>
            <person name="Schmutz J."/>
            <person name="Solheim H."/>
            <person name="Stahlberg J."/>
            <person name="Velez H."/>
            <person name="de Vries R.P."/>
            <person name="Wiebenga A."/>
            <person name="Woodward S."/>
            <person name="Yakovlev I."/>
            <person name="Garbelotto M."/>
            <person name="Martin F."/>
            <person name="Grigoriev I.V."/>
            <person name="Stenlid J."/>
        </authorList>
    </citation>
    <scope>NUCLEOTIDE SEQUENCE [LARGE SCALE GENOMIC DNA]</scope>
    <source>
        <strain evidence="2 3">TC 32-1</strain>
    </source>
</reference>
<feature type="region of interest" description="Disordered" evidence="1">
    <location>
        <begin position="133"/>
        <end position="172"/>
    </location>
</feature>
<accession>W4JY01</accession>
<protein>
    <submittedName>
        <fullName evidence="2">Uncharacterized protein</fullName>
    </submittedName>
</protein>
<dbReference type="GeneID" id="20671151"/>
<dbReference type="Proteomes" id="UP000030671">
    <property type="component" value="Unassembled WGS sequence"/>
</dbReference>
<keyword evidence="3" id="KW-1185">Reference proteome</keyword>
<sequence>MFFHTSDINHGLVVLPVYRFFPEGVDQKNKKTQWQLNPMAPARGQVRDVFLRRDQVSWIYLGEYQCVFSDVVDLNSVPFVKRNHVVQNTIMQKDLATRVSENMIKSMYTSSILKVQCFGLQCVGFNEELDRQLHDQSGKSGSAAPQSSPKAAGKKRKSGAEHKGPKPKKKKR</sequence>
<name>W4JY01_HETIT</name>
<dbReference type="OrthoDB" id="2879738at2759"/>
<dbReference type="KEGG" id="hir:HETIRDRAFT_325418"/>
<gene>
    <name evidence="2" type="ORF">HETIRDRAFT_325418</name>
</gene>
<proteinExistence type="predicted"/>
<dbReference type="HOGENOM" id="CLU_132757_0_0_1"/>
<dbReference type="AlphaFoldDB" id="W4JY01"/>
<evidence type="ECO:0000313" key="2">
    <source>
        <dbReference type="EMBL" id="ETW78413.1"/>
    </source>
</evidence>
<dbReference type="InParanoid" id="W4JY01"/>
<evidence type="ECO:0000256" key="1">
    <source>
        <dbReference type="SAM" id="MobiDB-lite"/>
    </source>
</evidence>